<evidence type="ECO:0000313" key="2">
    <source>
        <dbReference type="EMBL" id="OGM05706.1"/>
    </source>
</evidence>
<evidence type="ECO:0000313" key="3">
    <source>
        <dbReference type="Proteomes" id="UP000178735"/>
    </source>
</evidence>
<proteinExistence type="predicted"/>
<name>A0A1F7WSD9_9BACT</name>
<accession>A0A1F7WSD9</accession>
<dbReference type="GO" id="GO:0016779">
    <property type="term" value="F:nucleotidyltransferase activity"/>
    <property type="evidence" value="ECO:0007669"/>
    <property type="project" value="UniProtKB-ARBA"/>
</dbReference>
<reference evidence="2 3" key="1">
    <citation type="journal article" date="2016" name="Nat. Commun.">
        <title>Thousands of microbial genomes shed light on interconnected biogeochemical processes in an aquifer system.</title>
        <authorList>
            <person name="Anantharaman K."/>
            <person name="Brown C.T."/>
            <person name="Hug L.A."/>
            <person name="Sharon I."/>
            <person name="Castelle C.J."/>
            <person name="Probst A.J."/>
            <person name="Thomas B.C."/>
            <person name="Singh A."/>
            <person name="Wilkins M.J."/>
            <person name="Karaoz U."/>
            <person name="Brodie E.L."/>
            <person name="Williams K.H."/>
            <person name="Hubbard S.S."/>
            <person name="Banfield J.F."/>
        </authorList>
    </citation>
    <scope>NUCLEOTIDE SEQUENCE [LARGE SCALE GENOMIC DNA]</scope>
</reference>
<protein>
    <recommendedName>
        <fullName evidence="1">MobA-like NTP transferase domain-containing protein</fullName>
    </recommendedName>
</protein>
<organism evidence="2 3">
    <name type="scientific">Candidatus Wallbacteria bacterium GWC2_49_35</name>
    <dbReference type="NCBI Taxonomy" id="1817813"/>
    <lineage>
        <taxon>Bacteria</taxon>
        <taxon>Candidatus Walliibacteriota</taxon>
    </lineage>
</organism>
<feature type="non-terminal residue" evidence="2">
    <location>
        <position position="213"/>
    </location>
</feature>
<evidence type="ECO:0000259" key="1">
    <source>
        <dbReference type="Pfam" id="PF12804"/>
    </source>
</evidence>
<dbReference type="EMBL" id="MGFH01000103">
    <property type="protein sequence ID" value="OGM05706.1"/>
    <property type="molecule type" value="Genomic_DNA"/>
</dbReference>
<dbReference type="Proteomes" id="UP000178735">
    <property type="component" value="Unassembled WGS sequence"/>
</dbReference>
<dbReference type="InterPro" id="IPR025877">
    <property type="entry name" value="MobA-like_NTP_Trfase"/>
</dbReference>
<sequence length="213" mass="24198">MDVIMLAGGAAGPELAEVSESGRKALVRIKGDFMVNLTLRAFKDARLRDKLFLVGNDDIKKRVPAEYYDYFIYEGGDILENISRGLSHEKIDRNKKVMITSCDIPLIGHEAVDNFIGFSQNSKAELIYPVVEKPVYDARFEGTRRTWYYCMDSTYTGGNFIAMKPEVFFKNEKIIFEVFNNRKNPVKMAALFGVKLLLKYKMGYATKEDAVSA</sequence>
<dbReference type="Pfam" id="PF12804">
    <property type="entry name" value="NTP_transf_3"/>
    <property type="match status" value="1"/>
</dbReference>
<gene>
    <name evidence="2" type="ORF">A2008_11640</name>
</gene>
<comment type="caution">
    <text evidence="2">The sequence shown here is derived from an EMBL/GenBank/DDBJ whole genome shotgun (WGS) entry which is preliminary data.</text>
</comment>
<feature type="domain" description="MobA-like NTP transferase" evidence="1">
    <location>
        <begin position="5"/>
        <end position="133"/>
    </location>
</feature>
<dbReference type="SUPFAM" id="SSF53448">
    <property type="entry name" value="Nucleotide-diphospho-sugar transferases"/>
    <property type="match status" value="1"/>
</dbReference>
<dbReference type="STRING" id="1817813.A2008_11640"/>
<dbReference type="AlphaFoldDB" id="A0A1F7WSD9"/>
<dbReference type="Gene3D" id="3.90.550.10">
    <property type="entry name" value="Spore Coat Polysaccharide Biosynthesis Protein SpsA, Chain A"/>
    <property type="match status" value="1"/>
</dbReference>
<dbReference type="InterPro" id="IPR029044">
    <property type="entry name" value="Nucleotide-diphossugar_trans"/>
</dbReference>